<name>A0A0C5JBY0_9PROT</name>
<dbReference type="PANTHER" id="PTHR30189">
    <property type="entry name" value="LPS-ASSEMBLY PROTEIN"/>
    <property type="match status" value="1"/>
</dbReference>
<dbReference type="Pfam" id="PF04453">
    <property type="entry name" value="LptD"/>
    <property type="match status" value="1"/>
</dbReference>
<dbReference type="InterPro" id="IPR020889">
    <property type="entry name" value="LipoPS_assembly_LptD"/>
</dbReference>
<gene>
    <name evidence="1" type="primary">lptD</name>
    <name evidence="4" type="ORF">PG1C_02135</name>
</gene>
<feature type="region of interest" description="Disordered" evidence="2">
    <location>
        <begin position="26"/>
        <end position="54"/>
    </location>
</feature>
<feature type="domain" description="LptD C-terminal" evidence="3">
    <location>
        <begin position="427"/>
        <end position="791"/>
    </location>
</feature>
<comment type="caution">
    <text evidence="1">Lacks conserved residue(s) required for the propagation of feature annotation.</text>
</comment>
<dbReference type="GO" id="GO:0043165">
    <property type="term" value="P:Gram-negative-bacterium-type cell outer membrane assembly"/>
    <property type="evidence" value="ECO:0007669"/>
    <property type="project" value="UniProtKB-UniRule"/>
</dbReference>
<dbReference type="KEGG" id="rbu:PG1C_02135"/>
<dbReference type="HAMAP" id="MF_01411">
    <property type="entry name" value="LPS_assembly_LptD"/>
    <property type="match status" value="1"/>
</dbReference>
<proteinExistence type="inferred from homology"/>
<evidence type="ECO:0000256" key="2">
    <source>
        <dbReference type="SAM" id="MobiDB-lite"/>
    </source>
</evidence>
<dbReference type="InterPro" id="IPR007543">
    <property type="entry name" value="LptD_C"/>
</dbReference>
<accession>A0A0C5JBY0</accession>
<protein>
    <recommendedName>
        <fullName evidence="1">LPS-assembly protein LptD</fullName>
    </recommendedName>
</protein>
<evidence type="ECO:0000313" key="5">
    <source>
        <dbReference type="Proteomes" id="UP000061603"/>
    </source>
</evidence>
<keyword evidence="1" id="KW-0472">Membrane</keyword>
<feature type="compositionally biased region" description="Low complexity" evidence="2">
    <location>
        <begin position="33"/>
        <end position="54"/>
    </location>
</feature>
<comment type="function">
    <text evidence="1">Together with LptE, is involved in the assembly of lipopolysaccharide (LPS) at the surface of the outer membrane.</text>
</comment>
<evidence type="ECO:0000313" key="4">
    <source>
        <dbReference type="EMBL" id="AJP49345.1"/>
    </source>
</evidence>
<keyword evidence="1" id="KW-0998">Cell outer membrane</keyword>
<dbReference type="InterPro" id="IPR050218">
    <property type="entry name" value="LptD"/>
</dbReference>
<reference evidence="4 5" key="1">
    <citation type="journal article" date="2015" name="Genome Announc.">
        <title>Complete Genome Sequence of a Novel Bacterium within the Family Rhodocyclaceae That Degrades Polycyclic Aromatic Hydrocarbons.</title>
        <authorList>
            <person name="Singleton D.R."/>
            <person name="Dickey A.N."/>
            <person name="Scholl E.H."/>
            <person name="Wright F.A."/>
            <person name="Aitken M.D."/>
        </authorList>
    </citation>
    <scope>NUCLEOTIDE SEQUENCE [LARGE SCALE GENOMIC DNA]</scope>
    <source>
        <strain evidence="5">PG1-Ca6</strain>
    </source>
</reference>
<sequence length="883" mass="96337">MGLSLLGTATVAGAVESLPKLQVDPALLGGGASSPPAETPAETPAATSTSPAVAAPQVVTAPAPAAAPQPRAAVTIPRKEATKTTVATAKSLPLLRVDPALLGERDATLMAAPSSTLKEPPLVVAQPALVPTYSAHVAAGVLPGPSLKTSGKLLAHATAPDELLPTFLTADHITGQSDVQMVAEGHVDLRRRGAVLKSDRLTHWQANDEVEAEGNVDLTNEGDRIRGPRLRMKLGENTGFFEQPEYQIRRPQTGTPPVLWAAGEEPAGHLTTGQGVASRLDFEGKGKYHLTDATYSTCTPAAGDSPDWFARTSSLRLDYAEQEGVANNATLYFKGVPILYSPWLSFSLNNERQSGLLTPTIGSTTRGGFEFTQPFYWNIAPNMDATIAPRMITRRGVLWNGEYRYLEPTYSGTFEGQLLPNDRLEDKRRSAYSYVHNQNFGYGVSGSLNLNGASDGTYFSDLANNSSIIAQTNLLRQGTLSYGASWWSASVLAQSYQTLQDPALPPVVTPYKRLPQINVNANRSDLPLGMSFAFAGENVNFRHPTLTEGRRFTLYPQISWPLQTAAFFITPKIGLHSTRYRLDKQALGVPDNITRTVPIASIDSGVTFERPLEWFGTALTQTLEPRLFYLYIPERDQSQIPVFDSALADFNFAQIFSENRYVGGDRINDANQLTGMLTSRLLDPESGAEILRAAFGQRLYFTTQHVGLPGEVLRNDRQTDLLGAFSGRVLPKTYVDAGVQYNTRLGQMERLNISGRYQPEAGKLLNTGYRYTRDQLGQFDISGQWPLSGGWHGVGRYNYSIREKRLVESVAGLEYDGGCWVGRVVVQRLATQTQRVNSSLFFQLELNGFARLGSNPLELLKRAVPGYGVINRSTDSVEDSFAP</sequence>
<keyword evidence="1" id="KW-0732">Signal</keyword>
<evidence type="ECO:0000256" key="1">
    <source>
        <dbReference type="HAMAP-Rule" id="MF_01411"/>
    </source>
</evidence>
<dbReference type="EMBL" id="CP010554">
    <property type="protein sequence ID" value="AJP49345.1"/>
    <property type="molecule type" value="Genomic_DNA"/>
</dbReference>
<dbReference type="GO" id="GO:0015920">
    <property type="term" value="P:lipopolysaccharide transport"/>
    <property type="evidence" value="ECO:0007669"/>
    <property type="project" value="InterPro"/>
</dbReference>
<dbReference type="Proteomes" id="UP000061603">
    <property type="component" value="Chromosome"/>
</dbReference>
<keyword evidence="5" id="KW-1185">Reference proteome</keyword>
<dbReference type="AlphaFoldDB" id="A0A0C5JBY0"/>
<dbReference type="PATRIC" id="fig|1565605.3.peg.440"/>
<evidence type="ECO:0000259" key="3">
    <source>
        <dbReference type="Pfam" id="PF04453"/>
    </source>
</evidence>
<comment type="similarity">
    <text evidence="1">Belongs to the LptD family.</text>
</comment>
<dbReference type="STRING" id="1565605.PG1C_02135"/>
<organism evidence="4 5">
    <name type="scientific">Rugosibacter aromaticivorans</name>
    <dbReference type="NCBI Taxonomy" id="1565605"/>
    <lineage>
        <taxon>Bacteria</taxon>
        <taxon>Pseudomonadati</taxon>
        <taxon>Pseudomonadota</taxon>
        <taxon>Betaproteobacteria</taxon>
        <taxon>Nitrosomonadales</taxon>
        <taxon>Sterolibacteriaceae</taxon>
        <taxon>Rugosibacter</taxon>
    </lineage>
</organism>
<dbReference type="PANTHER" id="PTHR30189:SF1">
    <property type="entry name" value="LPS-ASSEMBLY PROTEIN LPTD"/>
    <property type="match status" value="1"/>
</dbReference>
<comment type="subcellular location">
    <subcellularLocation>
        <location evidence="1">Cell outer membrane</location>
    </subcellularLocation>
</comment>
<dbReference type="GO" id="GO:1990351">
    <property type="term" value="C:transporter complex"/>
    <property type="evidence" value="ECO:0007669"/>
    <property type="project" value="TreeGrafter"/>
</dbReference>
<dbReference type="GO" id="GO:0009279">
    <property type="term" value="C:cell outer membrane"/>
    <property type="evidence" value="ECO:0007669"/>
    <property type="project" value="UniProtKB-SubCell"/>
</dbReference>
<dbReference type="HOGENOM" id="CLU_009039_0_0_4"/>
<comment type="subunit">
    <text evidence="1">Component of the lipopolysaccharide transport and assembly complex. Interacts with LptE and LptA.</text>
</comment>